<comment type="caution">
    <text evidence="1">The sequence shown here is derived from an EMBL/GenBank/DDBJ whole genome shotgun (WGS) entry which is preliminary data.</text>
</comment>
<reference evidence="1" key="1">
    <citation type="submission" date="2021-03" db="EMBL/GenBank/DDBJ databases">
        <authorList>
            <consortium name="DOE Joint Genome Institute"/>
            <person name="Ahrendt S."/>
            <person name="Looney B.P."/>
            <person name="Miyauchi S."/>
            <person name="Morin E."/>
            <person name="Drula E."/>
            <person name="Courty P.E."/>
            <person name="Chicoki N."/>
            <person name="Fauchery L."/>
            <person name="Kohler A."/>
            <person name="Kuo A."/>
            <person name="Labutti K."/>
            <person name="Pangilinan J."/>
            <person name="Lipzen A."/>
            <person name="Riley R."/>
            <person name="Andreopoulos W."/>
            <person name="He G."/>
            <person name="Johnson J."/>
            <person name="Barry K.W."/>
            <person name="Grigoriev I.V."/>
            <person name="Nagy L."/>
            <person name="Hibbett D."/>
            <person name="Henrissat B."/>
            <person name="Matheny P.B."/>
            <person name="Labbe J."/>
            <person name="Martin F."/>
        </authorList>
    </citation>
    <scope>NUCLEOTIDE SEQUENCE</scope>
    <source>
        <strain evidence="1">HHB10654</strain>
    </source>
</reference>
<dbReference type="Proteomes" id="UP000814140">
    <property type="component" value="Unassembled WGS sequence"/>
</dbReference>
<reference evidence="1" key="2">
    <citation type="journal article" date="2022" name="New Phytol.">
        <title>Evolutionary transition to the ectomycorrhizal habit in the genomes of a hyperdiverse lineage of mushroom-forming fungi.</title>
        <authorList>
            <person name="Looney B."/>
            <person name="Miyauchi S."/>
            <person name="Morin E."/>
            <person name="Drula E."/>
            <person name="Courty P.E."/>
            <person name="Kohler A."/>
            <person name="Kuo A."/>
            <person name="LaButti K."/>
            <person name="Pangilinan J."/>
            <person name="Lipzen A."/>
            <person name="Riley R."/>
            <person name="Andreopoulos W."/>
            <person name="He G."/>
            <person name="Johnson J."/>
            <person name="Nolan M."/>
            <person name="Tritt A."/>
            <person name="Barry K.W."/>
            <person name="Grigoriev I.V."/>
            <person name="Nagy L.G."/>
            <person name="Hibbett D."/>
            <person name="Henrissat B."/>
            <person name="Matheny P.B."/>
            <person name="Labbe J."/>
            <person name="Martin F.M."/>
        </authorList>
    </citation>
    <scope>NUCLEOTIDE SEQUENCE</scope>
    <source>
        <strain evidence="1">HHB10654</strain>
    </source>
</reference>
<evidence type="ECO:0000313" key="2">
    <source>
        <dbReference type="Proteomes" id="UP000814140"/>
    </source>
</evidence>
<dbReference type="EMBL" id="MU277204">
    <property type="protein sequence ID" value="KAI0063235.1"/>
    <property type="molecule type" value="Genomic_DNA"/>
</dbReference>
<evidence type="ECO:0000313" key="1">
    <source>
        <dbReference type="EMBL" id="KAI0063235.1"/>
    </source>
</evidence>
<organism evidence="1 2">
    <name type="scientific">Artomyces pyxidatus</name>
    <dbReference type="NCBI Taxonomy" id="48021"/>
    <lineage>
        <taxon>Eukaryota</taxon>
        <taxon>Fungi</taxon>
        <taxon>Dikarya</taxon>
        <taxon>Basidiomycota</taxon>
        <taxon>Agaricomycotina</taxon>
        <taxon>Agaricomycetes</taxon>
        <taxon>Russulales</taxon>
        <taxon>Auriscalpiaceae</taxon>
        <taxon>Artomyces</taxon>
    </lineage>
</organism>
<gene>
    <name evidence="1" type="ORF">BV25DRAFT_1824826</name>
</gene>
<proteinExistence type="predicted"/>
<name>A0ACB8T4R8_9AGAM</name>
<sequence length="311" mass="34760">MGSIGPQIPSEIAASSSYSTTPPPPSIGPSVGPQLPQLASDTPAAQAPRYEEEEEEEEDDYAPALPPDLAAARSSAPRRQYGPARGPRREEEEEDSDEDDVGPTPLPVGVQQAERDPVREFMDKEEQRRKAIEEAAKPKALQRQEWMLVPPSSSDLLSTLDPTKLSKPRQFSRSTAPARSTDNSLWTETPAERQQRIADEVMGKKRRVENAEVDPDAEEDARKRRKRDEELKREVEEHTRKHRGAALLDAHAEQDAKRKKSESEEAPGIWDHSRDMGMGGRLMDEKDRRRIIQDARGLSERFGAGRSGGFL</sequence>
<accession>A0ACB8T4R8</accession>
<protein>
    <submittedName>
        <fullName evidence="1">Uncharacterized protein</fullName>
    </submittedName>
</protein>
<keyword evidence="2" id="KW-1185">Reference proteome</keyword>